<dbReference type="AlphaFoldDB" id="A0A7Z9AS44"/>
<feature type="active site" evidence="6">
    <location>
        <position position="35"/>
    </location>
</feature>
<dbReference type="PROSITE" id="PS00460">
    <property type="entry name" value="GLUTATHIONE_PEROXID_1"/>
    <property type="match status" value="1"/>
</dbReference>
<keyword evidence="4 7" id="KW-0560">Oxidoreductase</keyword>
<dbReference type="CDD" id="cd00340">
    <property type="entry name" value="GSH_Peroxidase"/>
    <property type="match status" value="1"/>
</dbReference>
<dbReference type="InterPro" id="IPR029759">
    <property type="entry name" value="GPX_AS"/>
</dbReference>
<dbReference type="GO" id="GO:0004602">
    <property type="term" value="F:glutathione peroxidase activity"/>
    <property type="evidence" value="ECO:0007669"/>
    <property type="project" value="UniProtKB-EC"/>
</dbReference>
<protein>
    <recommendedName>
        <fullName evidence="5 7">Glutathione peroxidase</fullName>
    </recommendedName>
</protein>
<evidence type="ECO:0000256" key="3">
    <source>
        <dbReference type="ARBA" id="ARBA00022559"/>
    </source>
</evidence>
<evidence type="ECO:0000256" key="7">
    <source>
        <dbReference type="RuleBase" id="RU000499"/>
    </source>
</evidence>
<organism evidence="8 9">
    <name type="scientific">Enterococcus hirae</name>
    <dbReference type="NCBI Taxonomy" id="1354"/>
    <lineage>
        <taxon>Bacteria</taxon>
        <taxon>Bacillati</taxon>
        <taxon>Bacillota</taxon>
        <taxon>Bacilli</taxon>
        <taxon>Lactobacillales</taxon>
        <taxon>Enterococcaceae</taxon>
        <taxon>Enterococcus</taxon>
    </lineage>
</organism>
<dbReference type="SUPFAM" id="SSF52833">
    <property type="entry name" value="Thioredoxin-like"/>
    <property type="match status" value="1"/>
</dbReference>
<evidence type="ECO:0000313" key="8">
    <source>
        <dbReference type="EMBL" id="VTQ59170.1"/>
    </source>
</evidence>
<dbReference type="PANTHER" id="PTHR11592">
    <property type="entry name" value="GLUTATHIONE PEROXIDASE"/>
    <property type="match status" value="1"/>
</dbReference>
<comment type="similarity">
    <text evidence="2 7">Belongs to the glutathione peroxidase family.</text>
</comment>
<comment type="caution">
    <text evidence="8">The sequence shown here is derived from an EMBL/GenBank/DDBJ whole genome shotgun (WGS) entry which is preliminary data.</text>
</comment>
<comment type="catalytic activity">
    <reaction evidence="1">
        <text>2 glutathione + H2O2 = glutathione disulfide + 2 H2O</text>
        <dbReference type="Rhea" id="RHEA:16833"/>
        <dbReference type="ChEBI" id="CHEBI:15377"/>
        <dbReference type="ChEBI" id="CHEBI:16240"/>
        <dbReference type="ChEBI" id="CHEBI:57925"/>
        <dbReference type="ChEBI" id="CHEBI:58297"/>
        <dbReference type="EC" id="1.11.1.9"/>
    </reaction>
</comment>
<dbReference type="EMBL" id="CABEEP010000001">
    <property type="protein sequence ID" value="VTQ59170.1"/>
    <property type="molecule type" value="Genomic_DNA"/>
</dbReference>
<dbReference type="FunFam" id="3.40.30.10:FF:000010">
    <property type="entry name" value="Glutathione peroxidase"/>
    <property type="match status" value="1"/>
</dbReference>
<dbReference type="Gene3D" id="3.40.30.10">
    <property type="entry name" value="Glutaredoxin"/>
    <property type="match status" value="1"/>
</dbReference>
<dbReference type="PRINTS" id="PR01011">
    <property type="entry name" value="GLUTPROXDASE"/>
</dbReference>
<dbReference type="GO" id="GO:0034599">
    <property type="term" value="P:cellular response to oxidative stress"/>
    <property type="evidence" value="ECO:0007669"/>
    <property type="project" value="TreeGrafter"/>
</dbReference>
<dbReference type="PROSITE" id="PS00763">
    <property type="entry name" value="GLUTATHIONE_PEROXID_2"/>
    <property type="match status" value="1"/>
</dbReference>
<dbReference type="PROSITE" id="PS51355">
    <property type="entry name" value="GLUTATHIONE_PEROXID_3"/>
    <property type="match status" value="1"/>
</dbReference>
<name>A0A7Z9AS44_ENTHR</name>
<dbReference type="RefSeq" id="WP_010738553.1">
    <property type="nucleotide sequence ID" value="NZ_CABEEP010000001.1"/>
</dbReference>
<gene>
    <name evidence="8" type="primary">bsaA</name>
    <name evidence="8" type="ORF">NCTC12204_00322</name>
</gene>
<dbReference type="Pfam" id="PF00255">
    <property type="entry name" value="GSHPx"/>
    <property type="match status" value="1"/>
</dbReference>
<dbReference type="InterPro" id="IPR036249">
    <property type="entry name" value="Thioredoxin-like_sf"/>
</dbReference>
<dbReference type="PIRSF" id="PIRSF000303">
    <property type="entry name" value="Glutathion_perox"/>
    <property type="match status" value="1"/>
</dbReference>
<proteinExistence type="inferred from homology"/>
<evidence type="ECO:0000256" key="2">
    <source>
        <dbReference type="ARBA" id="ARBA00006926"/>
    </source>
</evidence>
<evidence type="ECO:0000256" key="1">
    <source>
        <dbReference type="ARBA" id="ARBA00000217"/>
    </source>
</evidence>
<evidence type="ECO:0000256" key="5">
    <source>
        <dbReference type="ARBA" id="ARBA00069346"/>
    </source>
</evidence>
<sequence length="156" mass="17500">MSIYNFTVTLEDGTSYSLDKYKNQPMIIVNTATKCGLAPQFEQLEELYKRYQSQGLIILGFPSNQFKQEVASASDAAQACRNTYGVTFPMHQIIDINGPKADPLFDYLKKQAPGTLSNAIKWNFTKFLIDKEGNVVERFAPQTTPMKMTSAIEAVL</sequence>
<keyword evidence="3 7" id="KW-0575">Peroxidase</keyword>
<evidence type="ECO:0000313" key="9">
    <source>
        <dbReference type="Proteomes" id="UP000352698"/>
    </source>
</evidence>
<dbReference type="PANTHER" id="PTHR11592:SF78">
    <property type="entry name" value="GLUTATHIONE PEROXIDASE"/>
    <property type="match status" value="1"/>
</dbReference>
<dbReference type="InterPro" id="IPR000889">
    <property type="entry name" value="Glutathione_peroxidase"/>
</dbReference>
<dbReference type="Proteomes" id="UP000352698">
    <property type="component" value="Unassembled WGS sequence"/>
</dbReference>
<reference evidence="8 9" key="1">
    <citation type="submission" date="2019-05" db="EMBL/GenBank/DDBJ databases">
        <authorList>
            <consortium name="Pathogen Informatics"/>
        </authorList>
    </citation>
    <scope>NUCLEOTIDE SEQUENCE [LARGE SCALE GENOMIC DNA]</scope>
    <source>
        <strain evidence="8 9">NCTC12204</strain>
    </source>
</reference>
<accession>A0A7Z9AS44</accession>
<evidence type="ECO:0000256" key="6">
    <source>
        <dbReference type="PIRSR" id="PIRSR000303-1"/>
    </source>
</evidence>
<dbReference type="InterPro" id="IPR029760">
    <property type="entry name" value="GPX_CS"/>
</dbReference>
<evidence type="ECO:0000256" key="4">
    <source>
        <dbReference type="ARBA" id="ARBA00023002"/>
    </source>
</evidence>